<dbReference type="Proteomes" id="UP000176645">
    <property type="component" value="Unassembled WGS sequence"/>
</dbReference>
<evidence type="ECO:0000313" key="3">
    <source>
        <dbReference type="Proteomes" id="UP000176645"/>
    </source>
</evidence>
<sequence length="366" mass="40539">MRYLKILLVLLLVIAAVFLIWKFVLPIFKSSNSFLKVTTPDIKSQVLLDDRPLGKTPYLGEMLTVGDYDLLLKANLGAPFNKAVQFSTPITLTSQALTAVNYDFGPNEMFSSGDIRTFRSGEGLSIITRPRGADIWLDGEEIGKSPKSLNPSPGVHKLKITAGGFITRELEINIEGNYRLVVEVFLAQYPFDEIKELEEGRLALYDLSLADESLLSAPSFWAEGVFFFEKNEDLDFDALIDAVGKTYFKDKATWDKKGNGKKALVVGYLGDKQDKGLTEAAKDALNDLKIEVGVSKEKPTTNQVQILSTPTGILNVRSGPGLNNSVIAKINPGEKYQLLNEKPEWYKIKLSSGETGWISSQYAKKL</sequence>
<gene>
    <name evidence="2" type="ORF">A2Z42_01730</name>
</gene>
<evidence type="ECO:0000259" key="1">
    <source>
        <dbReference type="PROSITE" id="PS51781"/>
    </source>
</evidence>
<dbReference type="SMART" id="SM00287">
    <property type="entry name" value="SH3b"/>
    <property type="match status" value="1"/>
</dbReference>
<accession>A0A1G1WH99</accession>
<proteinExistence type="predicted"/>
<feature type="domain" description="SH3b" evidence="1">
    <location>
        <begin position="299"/>
        <end position="366"/>
    </location>
</feature>
<dbReference type="PROSITE" id="PS51781">
    <property type="entry name" value="SH3B"/>
    <property type="match status" value="1"/>
</dbReference>
<comment type="caution">
    <text evidence="2">The sequence shown here is derived from an EMBL/GenBank/DDBJ whole genome shotgun (WGS) entry which is preliminary data.</text>
</comment>
<dbReference type="AlphaFoldDB" id="A0A1G1WH99"/>
<dbReference type="Pfam" id="PF08239">
    <property type="entry name" value="SH3_3"/>
    <property type="match status" value="1"/>
</dbReference>
<dbReference type="EMBL" id="MHCU01000049">
    <property type="protein sequence ID" value="OGY27076.1"/>
    <property type="molecule type" value="Genomic_DNA"/>
</dbReference>
<evidence type="ECO:0000313" key="2">
    <source>
        <dbReference type="EMBL" id="OGY27076.1"/>
    </source>
</evidence>
<dbReference type="InterPro" id="IPR003646">
    <property type="entry name" value="SH3-like_bac-type"/>
</dbReference>
<reference evidence="2 3" key="1">
    <citation type="journal article" date="2016" name="Nat. Commun.">
        <title>Thousands of microbial genomes shed light on interconnected biogeochemical processes in an aquifer system.</title>
        <authorList>
            <person name="Anantharaman K."/>
            <person name="Brown C.T."/>
            <person name="Hug L.A."/>
            <person name="Sharon I."/>
            <person name="Castelle C.J."/>
            <person name="Probst A.J."/>
            <person name="Thomas B.C."/>
            <person name="Singh A."/>
            <person name="Wilkins M.J."/>
            <person name="Karaoz U."/>
            <person name="Brodie E.L."/>
            <person name="Williams K.H."/>
            <person name="Hubbard S.S."/>
            <person name="Banfield J.F."/>
        </authorList>
    </citation>
    <scope>NUCLEOTIDE SEQUENCE [LARGE SCALE GENOMIC DNA]</scope>
</reference>
<dbReference type="Gene3D" id="2.30.30.40">
    <property type="entry name" value="SH3 Domains"/>
    <property type="match status" value="1"/>
</dbReference>
<name>A0A1G1WH99_9BACT</name>
<dbReference type="InterPro" id="IPR013229">
    <property type="entry name" value="PEGA"/>
</dbReference>
<dbReference type="Pfam" id="PF08308">
    <property type="entry name" value="PEGA"/>
    <property type="match status" value="1"/>
</dbReference>
<protein>
    <recommendedName>
        <fullName evidence="1">SH3b domain-containing protein</fullName>
    </recommendedName>
</protein>
<organism evidence="2 3">
    <name type="scientific">Candidatus Woykebacteria bacterium RBG_19FT_COMBO_43_10</name>
    <dbReference type="NCBI Taxonomy" id="1802598"/>
    <lineage>
        <taxon>Bacteria</taxon>
        <taxon>Candidatus Woykeibacteriota</taxon>
    </lineage>
</organism>